<organism evidence="5 6">
    <name type="scientific">Cellulomonas hominis</name>
    <dbReference type="NCBI Taxonomy" id="156981"/>
    <lineage>
        <taxon>Bacteria</taxon>
        <taxon>Bacillati</taxon>
        <taxon>Actinomycetota</taxon>
        <taxon>Actinomycetes</taxon>
        <taxon>Micrococcales</taxon>
        <taxon>Cellulomonadaceae</taxon>
        <taxon>Cellulomonas</taxon>
    </lineage>
</organism>
<dbReference type="PROSITE" id="PS50949">
    <property type="entry name" value="HTH_GNTR"/>
    <property type="match status" value="1"/>
</dbReference>
<dbReference type="InterPro" id="IPR000524">
    <property type="entry name" value="Tscrpt_reg_HTH_GntR"/>
</dbReference>
<keyword evidence="2" id="KW-0238">DNA-binding</keyword>
<evidence type="ECO:0000259" key="4">
    <source>
        <dbReference type="PROSITE" id="PS50949"/>
    </source>
</evidence>
<dbReference type="SUPFAM" id="SSF46785">
    <property type="entry name" value="Winged helix' DNA-binding domain"/>
    <property type="match status" value="1"/>
</dbReference>
<proteinExistence type="predicted"/>
<evidence type="ECO:0000313" key="5">
    <source>
        <dbReference type="EMBL" id="TKR26654.1"/>
    </source>
</evidence>
<dbReference type="RefSeq" id="WP_154728500.1">
    <property type="nucleotide sequence ID" value="NZ_SZYE01000019.1"/>
</dbReference>
<dbReference type="PANTHER" id="PTHR38445:SF10">
    <property type="entry name" value="GNTR-FAMILY TRANSCRIPTIONAL REGULATOR"/>
    <property type="match status" value="1"/>
</dbReference>
<reference evidence="5 6" key="1">
    <citation type="submission" date="2019-05" db="EMBL/GenBank/DDBJ databases">
        <title>Genome sequence of Cellulomonas hominis strain CS1.</title>
        <authorList>
            <person name="Belmont J."/>
            <person name="Maclea K.S."/>
        </authorList>
    </citation>
    <scope>NUCLEOTIDE SEQUENCE [LARGE SCALE GENOMIC DNA]</scope>
    <source>
        <strain evidence="5 6">CS1</strain>
    </source>
</reference>
<sequence>MFDGRDPIYVQIADQIRQDVLRGDLQPEEQVMSTTQYATTFRINPATAAKAFARLVDDGILYKRRGVGMFVAPGAPDRLRAEGRETFFAESVDTVADRALALGIPIEDVVARLRAHAARAGGAGAAGADRDGAAS</sequence>
<dbReference type="Gene3D" id="1.10.10.10">
    <property type="entry name" value="Winged helix-like DNA-binding domain superfamily/Winged helix DNA-binding domain"/>
    <property type="match status" value="1"/>
</dbReference>
<dbReference type="EMBL" id="SZYE01000019">
    <property type="protein sequence ID" value="TKR26654.1"/>
    <property type="molecule type" value="Genomic_DNA"/>
</dbReference>
<dbReference type="Proteomes" id="UP000308121">
    <property type="component" value="Unassembled WGS sequence"/>
</dbReference>
<evidence type="ECO:0000256" key="3">
    <source>
        <dbReference type="ARBA" id="ARBA00023163"/>
    </source>
</evidence>
<dbReference type="SMART" id="SM00345">
    <property type="entry name" value="HTH_GNTR"/>
    <property type="match status" value="1"/>
</dbReference>
<name>A0A7Z8NRK5_9CELL</name>
<evidence type="ECO:0000256" key="2">
    <source>
        <dbReference type="ARBA" id="ARBA00023125"/>
    </source>
</evidence>
<dbReference type="AlphaFoldDB" id="A0A7Z8NRK5"/>
<dbReference type="PANTHER" id="PTHR38445">
    <property type="entry name" value="HTH-TYPE TRANSCRIPTIONAL REPRESSOR YTRA"/>
    <property type="match status" value="1"/>
</dbReference>
<keyword evidence="3" id="KW-0804">Transcription</keyword>
<feature type="domain" description="HTH gntR-type" evidence="4">
    <location>
        <begin position="6"/>
        <end position="74"/>
    </location>
</feature>
<evidence type="ECO:0000256" key="1">
    <source>
        <dbReference type="ARBA" id="ARBA00023015"/>
    </source>
</evidence>
<accession>A0A7Z8NRK5</accession>
<protein>
    <submittedName>
        <fullName evidence="5">GntR family transcriptional regulator</fullName>
    </submittedName>
</protein>
<dbReference type="Pfam" id="PF00392">
    <property type="entry name" value="GntR"/>
    <property type="match status" value="1"/>
</dbReference>
<evidence type="ECO:0000313" key="6">
    <source>
        <dbReference type="Proteomes" id="UP000308121"/>
    </source>
</evidence>
<dbReference type="GO" id="GO:0003677">
    <property type="term" value="F:DNA binding"/>
    <property type="evidence" value="ECO:0007669"/>
    <property type="project" value="UniProtKB-KW"/>
</dbReference>
<dbReference type="InterPro" id="IPR036388">
    <property type="entry name" value="WH-like_DNA-bd_sf"/>
</dbReference>
<comment type="caution">
    <text evidence="5">The sequence shown here is derived from an EMBL/GenBank/DDBJ whole genome shotgun (WGS) entry which is preliminary data.</text>
</comment>
<dbReference type="GO" id="GO:0003700">
    <property type="term" value="F:DNA-binding transcription factor activity"/>
    <property type="evidence" value="ECO:0007669"/>
    <property type="project" value="InterPro"/>
</dbReference>
<dbReference type="CDD" id="cd07377">
    <property type="entry name" value="WHTH_GntR"/>
    <property type="match status" value="1"/>
</dbReference>
<keyword evidence="1" id="KW-0805">Transcription regulation</keyword>
<gene>
    <name evidence="5" type="ORF">FA014_04440</name>
</gene>
<dbReference type="OrthoDB" id="162505at2"/>
<dbReference type="InterPro" id="IPR036390">
    <property type="entry name" value="WH_DNA-bd_sf"/>
</dbReference>